<feature type="transmembrane region" description="Helical" evidence="1">
    <location>
        <begin position="21"/>
        <end position="41"/>
    </location>
</feature>
<evidence type="ECO:0000313" key="2">
    <source>
        <dbReference type="EMBL" id="CAG8512505.1"/>
    </source>
</evidence>
<feature type="non-terminal residue" evidence="2">
    <location>
        <position position="58"/>
    </location>
</feature>
<accession>A0A9N9A050</accession>
<evidence type="ECO:0000256" key="1">
    <source>
        <dbReference type="SAM" id="Phobius"/>
    </source>
</evidence>
<reference evidence="2" key="1">
    <citation type="submission" date="2021-06" db="EMBL/GenBank/DDBJ databases">
        <authorList>
            <person name="Kallberg Y."/>
            <person name="Tangrot J."/>
            <person name="Rosling A."/>
        </authorList>
    </citation>
    <scope>NUCLEOTIDE SEQUENCE</scope>
    <source>
        <strain evidence="2">87-6 pot B 2015</strain>
    </source>
</reference>
<evidence type="ECO:0000313" key="3">
    <source>
        <dbReference type="Proteomes" id="UP000789375"/>
    </source>
</evidence>
<keyword evidence="1" id="KW-0472">Membrane</keyword>
<dbReference type="AlphaFoldDB" id="A0A9N9A050"/>
<comment type="caution">
    <text evidence="2">The sequence shown here is derived from an EMBL/GenBank/DDBJ whole genome shotgun (WGS) entry which is preliminary data.</text>
</comment>
<keyword evidence="1" id="KW-0812">Transmembrane</keyword>
<gene>
    <name evidence="2" type="ORF">FMOSSE_LOCUS4612</name>
</gene>
<proteinExistence type="predicted"/>
<name>A0A9N9A050_FUNMO</name>
<dbReference type="EMBL" id="CAJVPP010000793">
    <property type="protein sequence ID" value="CAG8512505.1"/>
    <property type="molecule type" value="Genomic_DNA"/>
</dbReference>
<sequence>MTHDKSTANLDIKEKSLKSRGMISVLCVLLFKLFITNGASLNDLNINICRNVEYYFIE</sequence>
<protein>
    <submittedName>
        <fullName evidence="2">1866_t:CDS:1</fullName>
    </submittedName>
</protein>
<dbReference type="Proteomes" id="UP000789375">
    <property type="component" value="Unassembled WGS sequence"/>
</dbReference>
<keyword evidence="3" id="KW-1185">Reference proteome</keyword>
<organism evidence="2 3">
    <name type="scientific">Funneliformis mosseae</name>
    <name type="common">Endomycorrhizal fungus</name>
    <name type="synonym">Glomus mosseae</name>
    <dbReference type="NCBI Taxonomy" id="27381"/>
    <lineage>
        <taxon>Eukaryota</taxon>
        <taxon>Fungi</taxon>
        <taxon>Fungi incertae sedis</taxon>
        <taxon>Mucoromycota</taxon>
        <taxon>Glomeromycotina</taxon>
        <taxon>Glomeromycetes</taxon>
        <taxon>Glomerales</taxon>
        <taxon>Glomeraceae</taxon>
        <taxon>Funneliformis</taxon>
    </lineage>
</organism>
<keyword evidence="1" id="KW-1133">Transmembrane helix</keyword>